<protein>
    <submittedName>
        <fullName evidence="3">Uncharacterized protein</fullName>
    </submittedName>
</protein>
<reference evidence="3" key="1">
    <citation type="journal article" date="2014" name="Front. Microbiol.">
        <title>High frequency of phylogenetically diverse reductive dehalogenase-homologous genes in deep subseafloor sedimentary metagenomes.</title>
        <authorList>
            <person name="Kawai M."/>
            <person name="Futagami T."/>
            <person name="Toyoda A."/>
            <person name="Takaki Y."/>
            <person name="Nishi S."/>
            <person name="Hori S."/>
            <person name="Arai W."/>
            <person name="Tsubouchi T."/>
            <person name="Morono Y."/>
            <person name="Uchiyama I."/>
            <person name="Ito T."/>
            <person name="Fujiyama A."/>
            <person name="Inagaki F."/>
            <person name="Takami H."/>
        </authorList>
    </citation>
    <scope>NUCLEOTIDE SEQUENCE</scope>
    <source>
        <strain evidence="3">Expedition CK06-06</strain>
    </source>
</reference>
<accession>X1RR15</accession>
<dbReference type="EMBL" id="BARW01006964">
    <property type="protein sequence ID" value="GAI83088.1"/>
    <property type="molecule type" value="Genomic_DNA"/>
</dbReference>
<dbReference type="SMART" id="SM00028">
    <property type="entry name" value="TPR"/>
    <property type="match status" value="2"/>
</dbReference>
<comment type="caution">
    <text evidence="3">The sequence shown here is derived from an EMBL/GenBank/DDBJ whole genome shotgun (WGS) entry which is preliminary data.</text>
</comment>
<evidence type="ECO:0000256" key="1">
    <source>
        <dbReference type="ARBA" id="ARBA00022737"/>
    </source>
</evidence>
<proteinExistence type="predicted"/>
<gene>
    <name evidence="3" type="ORF">S12H4_14599</name>
</gene>
<keyword evidence="2" id="KW-0802">TPR repeat</keyword>
<dbReference type="Pfam" id="PF07719">
    <property type="entry name" value="TPR_2"/>
    <property type="match status" value="1"/>
</dbReference>
<evidence type="ECO:0000256" key="2">
    <source>
        <dbReference type="ARBA" id="ARBA00022803"/>
    </source>
</evidence>
<feature type="non-terminal residue" evidence="3">
    <location>
        <position position="183"/>
    </location>
</feature>
<dbReference type="InterPro" id="IPR019734">
    <property type="entry name" value="TPR_rpt"/>
</dbReference>
<dbReference type="InterPro" id="IPR013105">
    <property type="entry name" value="TPR_2"/>
</dbReference>
<dbReference type="Gene3D" id="1.25.40.10">
    <property type="entry name" value="Tetratricopeptide repeat domain"/>
    <property type="match status" value="1"/>
</dbReference>
<evidence type="ECO:0000313" key="3">
    <source>
        <dbReference type="EMBL" id="GAI83088.1"/>
    </source>
</evidence>
<dbReference type="PROSITE" id="PS50005">
    <property type="entry name" value="TPR"/>
    <property type="match status" value="2"/>
</dbReference>
<organism evidence="3">
    <name type="scientific">marine sediment metagenome</name>
    <dbReference type="NCBI Taxonomy" id="412755"/>
    <lineage>
        <taxon>unclassified sequences</taxon>
        <taxon>metagenomes</taxon>
        <taxon>ecological metagenomes</taxon>
    </lineage>
</organism>
<dbReference type="InterPro" id="IPR011990">
    <property type="entry name" value="TPR-like_helical_dom_sf"/>
</dbReference>
<dbReference type="SUPFAM" id="SSF48452">
    <property type="entry name" value="TPR-like"/>
    <property type="match status" value="1"/>
</dbReference>
<keyword evidence="1" id="KW-0677">Repeat</keyword>
<dbReference type="AlphaFoldDB" id="X1RR15"/>
<sequence length="183" mass="20730">MKKISFFLLAMWISLAIVLTVEPAAVWFEALPPANSAEDADKLAEGHFEKAIELLRQENYQEAIFEYEKVIKLLPKSKIAQDAQYWIGQTYFRMGQLDEALSIFDKLIEDYPGSAIIPVTQLMMARVQKEKENNKLRAKSDATMDKKTIIDPKTGVEYKKTGILRGKKDVISYSLGLHLSSNG</sequence>
<name>X1RR15_9ZZZZ</name>
<dbReference type="Pfam" id="PF13174">
    <property type="entry name" value="TPR_6"/>
    <property type="match status" value="1"/>
</dbReference>